<dbReference type="OrthoDB" id="5482597at2"/>
<dbReference type="GO" id="GO:0016798">
    <property type="term" value="F:hydrolase activity, acting on glycosyl bonds"/>
    <property type="evidence" value="ECO:0007669"/>
    <property type="project" value="UniProtKB-KW"/>
</dbReference>
<dbReference type="CDD" id="cd00063">
    <property type="entry name" value="FN3"/>
    <property type="match status" value="10"/>
</dbReference>
<feature type="domain" description="Fibronectin type-III" evidence="4">
    <location>
        <begin position="570"/>
        <end position="660"/>
    </location>
</feature>
<dbReference type="PANTHER" id="PTHR13817">
    <property type="entry name" value="TITIN"/>
    <property type="match status" value="1"/>
</dbReference>
<accession>I0LE10</accession>
<dbReference type="STRING" id="1150864.MILUP08_46842"/>
<evidence type="ECO:0000259" key="4">
    <source>
        <dbReference type="PROSITE" id="PS50853"/>
    </source>
</evidence>
<dbReference type="Gene3D" id="2.60.40.10">
    <property type="entry name" value="Immunoglobulins"/>
    <property type="match status" value="10"/>
</dbReference>
<evidence type="ECO:0000256" key="2">
    <source>
        <dbReference type="ARBA" id="ARBA00023295"/>
    </source>
</evidence>
<name>I0LE10_9ACTN</name>
<dbReference type="RefSeq" id="WP_007466327.1">
    <property type="nucleotide sequence ID" value="NZ_HF570108.1"/>
</dbReference>
<dbReference type="SMART" id="SM00060">
    <property type="entry name" value="FN3"/>
    <property type="match status" value="10"/>
</dbReference>
<keyword evidence="2" id="KW-0378">Hydrolase</keyword>
<dbReference type="GO" id="GO:0000272">
    <property type="term" value="P:polysaccharide catabolic process"/>
    <property type="evidence" value="ECO:0007669"/>
    <property type="project" value="UniProtKB-KW"/>
</dbReference>
<dbReference type="InterPro" id="IPR050964">
    <property type="entry name" value="Striated_Muscle_Regulatory"/>
</dbReference>
<feature type="domain" description="Fibronectin type-III" evidence="4">
    <location>
        <begin position="1128"/>
        <end position="1222"/>
    </location>
</feature>
<feature type="domain" description="Fibronectin type-III" evidence="4">
    <location>
        <begin position="940"/>
        <end position="1033"/>
    </location>
</feature>
<comment type="caution">
    <text evidence="5">The sequence shown here is derived from an EMBL/GenBank/DDBJ whole genome shotgun (WGS) entry which is preliminary data.</text>
</comment>
<feature type="domain" description="Fibronectin type-III" evidence="4">
    <location>
        <begin position="848"/>
        <end position="939"/>
    </location>
</feature>
<evidence type="ECO:0000256" key="3">
    <source>
        <dbReference type="ARBA" id="ARBA00023326"/>
    </source>
</evidence>
<evidence type="ECO:0000256" key="1">
    <source>
        <dbReference type="ARBA" id="ARBA00022737"/>
    </source>
</evidence>
<keyword evidence="6" id="KW-1185">Reference proteome</keyword>
<dbReference type="InterPro" id="IPR003961">
    <property type="entry name" value="FN3_dom"/>
</dbReference>
<protein>
    <recommendedName>
        <fullName evidence="4">Fibronectin type-III domain-containing protein</fullName>
    </recommendedName>
</protein>
<feature type="domain" description="Fibronectin type-III" evidence="4">
    <location>
        <begin position="381"/>
        <end position="473"/>
    </location>
</feature>
<keyword evidence="2" id="KW-0326">Glycosidase</keyword>
<evidence type="ECO:0000313" key="6">
    <source>
        <dbReference type="Proteomes" id="UP000003448"/>
    </source>
</evidence>
<dbReference type="Pfam" id="PF00041">
    <property type="entry name" value="fn3"/>
    <property type="match status" value="3"/>
</dbReference>
<dbReference type="PROSITE" id="PS50853">
    <property type="entry name" value="FN3"/>
    <property type="match status" value="10"/>
</dbReference>
<evidence type="ECO:0000313" key="5">
    <source>
        <dbReference type="EMBL" id="CCH22057.1"/>
    </source>
</evidence>
<dbReference type="InterPro" id="IPR013783">
    <property type="entry name" value="Ig-like_fold"/>
</dbReference>
<dbReference type="eggNOG" id="COG2247">
    <property type="taxonomic scope" value="Bacteria"/>
</dbReference>
<feature type="domain" description="Fibronectin type-III" evidence="4">
    <location>
        <begin position="753"/>
        <end position="847"/>
    </location>
</feature>
<feature type="domain" description="Fibronectin type-III" evidence="4">
    <location>
        <begin position="1225"/>
        <end position="1319"/>
    </location>
</feature>
<gene>
    <name evidence="5" type="ORF">MILUP08_46842</name>
</gene>
<organism evidence="5 6">
    <name type="scientific">Micromonospora lupini str. Lupac 08</name>
    <dbReference type="NCBI Taxonomy" id="1150864"/>
    <lineage>
        <taxon>Bacteria</taxon>
        <taxon>Bacillati</taxon>
        <taxon>Actinomycetota</taxon>
        <taxon>Actinomycetes</taxon>
        <taxon>Micromonosporales</taxon>
        <taxon>Micromonosporaceae</taxon>
        <taxon>Micromonospora</taxon>
    </lineage>
</organism>
<sequence length="1472" mass="158112">MGVLSRRTRWSRWTGAALVVALATGVGLFGTLSPAAAVPTGGIAAADLNSMFNSYGDAGGHWTGGDSTASVALPDGRVAWLFSDTFLGTVNADGSRPANTPMVNNTIVVQDGGLNLVSTRHGGTAAQPTAVAVPTEPGEYYWVADGLVEAGTMKVLYNSYRRTGGGNLDFEMTGTALATFALPSLTLSSVVKLPLGSAIGWGSALLETGGYTYIYGTSNGQAGTKFGHVARVPSGGLAGAWQFWTGTTWSAQSADAGVLLSGVGTAYGIQQVGSGFVLVTQDTNLVFNPQVFAYTAPAPTGPFSGPVPLLVAPEVTPQSSTLIYDARVHPELARSGKLLVSYNVNSLDNADNFTNARLYRPRFVEIDWPRPAPDPGTLPSVPAGLTATADTAGQVRLSWSPVSGAKQYWLYQRNVTAGQTHFSRQPYPFTDPTALMGLLTSGHQYEFRVAAENAVGQGPLSSTASATPYIAPPSPPSGIAAAADTAGRITLTWTAVAGAWGYDVLKRDVTEGVAEFDLATRLGGSDSQLVLDNLEHNHRYEFVMVTRNGGGESPRSLPVSATATYALPAAPTALTATPNADGSIKLSWAAPADVWFRIYHRDVTAGEGFTQLPLPVTECCTMVDKYLLHNHEYEYKVTATNRGGEGPASNLARATSVYPLPAAPANLRATAGVGTATLQWDASADTWFSVYRRNVTAGEADFTQLPLPVTTCCTITLEYLANNETYEFKVAATNQAGASPFSNAVQVTPRPAPPPQVTGVGAIAQSDGTIQLNWTQPNGSGFWYDVYMRDVTAGASFTKLAYPVTICCTVKIDLLTHRHVYEFKVAATNGLVGPQSAVVQATSTFALPPTPPNLRGRTGGDGSIDLDWDSVGQPALYWVYYRDKTAGATFSKASYPTDRTNVTMEYLVHGHVYEFKVSADNQGGEGPASAVIQVTSLGGLPKPASNLAATTGDGTVRLTWSASPSPNVYYDIYQRDVTAGESWKKLPYPVTTCCTHNGNLLNNGHTYEWKVVATNASGASGGSNVVSGRPMPPLPATPTNLAATVGDGTVRLTWTASASPNVYYDIYQRDVTVGQAWQKLPYPVTICCAFNGDLLANGHTYEWRIRATNITGASGYTSTVSGRPMPPIPSAPSGLTATVKDKGVVLKWTASSTRNVWYLIYQRDVTAGQSWQKLPYPVTSCCTFTGDYLINGHTYEWKVTATNLSGISGYSNTVSGRPMPPAPKAPSGLTSKSITNGVELHWTHSSTPDVWYRIYYRNLTDGQTSWTPISATTPNNSFTVWDKLPTLRVYEFQVAAYNLSGEAKATWTAEDVPRRVLTGKKPNRPKNDDNGSNNVAMLWALDNFQSCQWDYFQTVCFGLPPSLKGQPITVGDFMFYKKGSAALENELECEAWIRLRLRQLHGPSVASEKGRDLLWHEQVHSAQWTRYRYWGAFVADYFTHLWEFEGKANLYWGSYETHPDAWVVIRDGSKCP</sequence>
<reference evidence="6" key="1">
    <citation type="journal article" date="2012" name="J. Bacteriol.">
        <title>Genome Sequence of Micromonospora lupini Lupac 08, Isolated from Root Nodules of Lupinus angustifolius.</title>
        <authorList>
            <person name="Alonso-Vega P."/>
            <person name="Normand P."/>
            <person name="Bacigalupe R."/>
            <person name="Pujic P."/>
            <person name="Lajus A."/>
            <person name="Vallenet D."/>
            <person name="Carro L."/>
            <person name="Coll P."/>
            <person name="Trujillo M.E."/>
        </authorList>
    </citation>
    <scope>NUCLEOTIDE SEQUENCE [LARGE SCALE GENOMIC DNA]</scope>
    <source>
        <strain evidence="6">Lupac 08</strain>
    </source>
</reference>
<dbReference type="SUPFAM" id="SSF49265">
    <property type="entry name" value="Fibronectin type III"/>
    <property type="match status" value="6"/>
</dbReference>
<feature type="domain" description="Fibronectin type-III" evidence="4">
    <location>
        <begin position="1034"/>
        <end position="1127"/>
    </location>
</feature>
<feature type="domain" description="Fibronectin type-III" evidence="4">
    <location>
        <begin position="475"/>
        <end position="567"/>
    </location>
</feature>
<dbReference type="eggNOG" id="COG4733">
    <property type="taxonomic scope" value="Bacteria"/>
</dbReference>
<feature type="domain" description="Fibronectin type-III" evidence="4">
    <location>
        <begin position="663"/>
        <end position="752"/>
    </location>
</feature>
<proteinExistence type="predicted"/>
<keyword evidence="3" id="KW-0119">Carbohydrate metabolism</keyword>
<dbReference type="InterPro" id="IPR036116">
    <property type="entry name" value="FN3_sf"/>
</dbReference>
<dbReference type="Proteomes" id="UP000003448">
    <property type="component" value="Unassembled WGS sequence"/>
</dbReference>
<keyword evidence="1" id="KW-0677">Repeat</keyword>
<keyword evidence="3" id="KW-0624">Polysaccharide degradation</keyword>
<dbReference type="PANTHER" id="PTHR13817:SF73">
    <property type="entry name" value="FIBRONECTIN TYPE-III DOMAIN-CONTAINING PROTEIN"/>
    <property type="match status" value="1"/>
</dbReference>
<dbReference type="EMBL" id="CAIE01000046">
    <property type="protein sequence ID" value="CCH22057.1"/>
    <property type="molecule type" value="Genomic_DNA"/>
</dbReference>